<comment type="caution">
    <text evidence="2">The sequence shown here is derived from an EMBL/GenBank/DDBJ whole genome shotgun (WGS) entry which is preliminary data.</text>
</comment>
<keyword evidence="2" id="KW-0560">Oxidoreductase</keyword>
<sequence length="195" mass="22325">MLSQKTNDADVIGYCCMRFPVTDLKKSIDFYCDVLGYELLSADYSFGEAHVGLKNRNGPGIFLMETKPEEVTQLTFVFPRPFFVTNSTGHVTMVELLTNDLLALHERIKLAGARIDSEPVFTSDFGYFTFYDPDGHYMRAVEERGVYFDLKRRMSSTLKRDLTEHENQLLWGLCEKASVEQQKFLSSILSEMRGS</sequence>
<dbReference type="SUPFAM" id="SSF54593">
    <property type="entry name" value="Glyoxalase/Bleomycin resistance protein/Dihydroxybiphenyl dioxygenase"/>
    <property type="match status" value="1"/>
</dbReference>
<accession>A0A3D9JMP6</accession>
<dbReference type="CDD" id="cd06587">
    <property type="entry name" value="VOC"/>
    <property type="match status" value="1"/>
</dbReference>
<keyword evidence="2" id="KW-0223">Dioxygenase</keyword>
<dbReference type="Pfam" id="PF00903">
    <property type="entry name" value="Glyoxalase"/>
    <property type="match status" value="1"/>
</dbReference>
<proteinExistence type="predicted"/>
<dbReference type="PROSITE" id="PS51819">
    <property type="entry name" value="VOC"/>
    <property type="match status" value="1"/>
</dbReference>
<evidence type="ECO:0000313" key="3">
    <source>
        <dbReference type="Proteomes" id="UP000256977"/>
    </source>
</evidence>
<reference evidence="2 3" key="1">
    <citation type="submission" date="2018-07" db="EMBL/GenBank/DDBJ databases">
        <title>Genomic Encyclopedia of Type Strains, Phase III (KMG-III): the genomes of soil and plant-associated and newly described type strains.</title>
        <authorList>
            <person name="Whitman W."/>
        </authorList>
    </citation>
    <scope>NUCLEOTIDE SEQUENCE [LARGE SCALE GENOMIC DNA]</scope>
    <source>
        <strain evidence="2 3">CECT 7287</strain>
    </source>
</reference>
<evidence type="ECO:0000313" key="2">
    <source>
        <dbReference type="EMBL" id="RED75308.1"/>
    </source>
</evidence>
<protein>
    <submittedName>
        <fullName evidence="2">Catechol 2,3-dioxygenase-like lactoylglutathione lyase family enzyme</fullName>
    </submittedName>
</protein>
<dbReference type="InterPro" id="IPR029068">
    <property type="entry name" value="Glyas_Bleomycin-R_OHBP_Dase"/>
</dbReference>
<gene>
    <name evidence="2" type="ORF">DFP98_116110</name>
</gene>
<dbReference type="InterPro" id="IPR004360">
    <property type="entry name" value="Glyas_Fos-R_dOase_dom"/>
</dbReference>
<keyword evidence="2" id="KW-0456">Lyase</keyword>
<organism evidence="2 3">
    <name type="scientific">Cohnella phaseoli</name>
    <dbReference type="NCBI Taxonomy" id="456490"/>
    <lineage>
        <taxon>Bacteria</taxon>
        <taxon>Bacillati</taxon>
        <taxon>Bacillota</taxon>
        <taxon>Bacilli</taxon>
        <taxon>Bacillales</taxon>
        <taxon>Paenibacillaceae</taxon>
        <taxon>Cohnella</taxon>
    </lineage>
</organism>
<dbReference type="GO" id="GO:0016829">
    <property type="term" value="F:lyase activity"/>
    <property type="evidence" value="ECO:0007669"/>
    <property type="project" value="UniProtKB-KW"/>
</dbReference>
<dbReference type="AlphaFoldDB" id="A0A3D9JMP6"/>
<dbReference type="EMBL" id="QRDZ01000016">
    <property type="protein sequence ID" value="RED75308.1"/>
    <property type="molecule type" value="Genomic_DNA"/>
</dbReference>
<keyword evidence="3" id="KW-1185">Reference proteome</keyword>
<dbReference type="InterPro" id="IPR037523">
    <property type="entry name" value="VOC_core"/>
</dbReference>
<name>A0A3D9JMP6_9BACL</name>
<dbReference type="GO" id="GO:0051213">
    <property type="term" value="F:dioxygenase activity"/>
    <property type="evidence" value="ECO:0007669"/>
    <property type="project" value="UniProtKB-KW"/>
</dbReference>
<dbReference type="Gene3D" id="3.10.180.10">
    <property type="entry name" value="2,3-Dihydroxybiphenyl 1,2-Dioxygenase, domain 1"/>
    <property type="match status" value="1"/>
</dbReference>
<feature type="domain" description="VOC" evidence="1">
    <location>
        <begin position="13"/>
        <end position="143"/>
    </location>
</feature>
<evidence type="ECO:0000259" key="1">
    <source>
        <dbReference type="PROSITE" id="PS51819"/>
    </source>
</evidence>
<dbReference type="Proteomes" id="UP000256977">
    <property type="component" value="Unassembled WGS sequence"/>
</dbReference>